<dbReference type="SUPFAM" id="SSF47188">
    <property type="entry name" value="Hemerythrin-like"/>
    <property type="match status" value="1"/>
</dbReference>
<keyword evidence="5" id="KW-1185">Reference proteome</keyword>
<sequence>MTNFTPWIEQGLRGIAVIEAQRCWLTQLAETLSARLQLNSAQQAVGDCLTQLMSGLLQSLVSEEEAFVELGSPIDDAHLAEHNALCLEVLEMIKRHERGELVGLQLLQRLQDWLSQHCDGTPHRAVLH</sequence>
<evidence type="ECO:0000256" key="3">
    <source>
        <dbReference type="ARBA" id="ARBA00023004"/>
    </source>
</evidence>
<evidence type="ECO:0000256" key="1">
    <source>
        <dbReference type="ARBA" id="ARBA00010587"/>
    </source>
</evidence>
<dbReference type="EMBL" id="FNZE01000001">
    <property type="protein sequence ID" value="SEI59167.1"/>
    <property type="molecule type" value="Genomic_DNA"/>
</dbReference>
<evidence type="ECO:0000256" key="2">
    <source>
        <dbReference type="ARBA" id="ARBA00022723"/>
    </source>
</evidence>
<proteinExistence type="inferred from homology"/>
<dbReference type="OrthoDB" id="6879433at2"/>
<comment type="similarity">
    <text evidence="1">Belongs to the hemerythrin family.</text>
</comment>
<evidence type="ECO:0000313" key="5">
    <source>
        <dbReference type="Proteomes" id="UP000242930"/>
    </source>
</evidence>
<evidence type="ECO:0000313" key="4">
    <source>
        <dbReference type="EMBL" id="SEI59167.1"/>
    </source>
</evidence>
<dbReference type="Proteomes" id="UP000242930">
    <property type="component" value="Unassembled WGS sequence"/>
</dbReference>
<organism evidence="4 5">
    <name type="scientific">Pseudomonas linyingensis</name>
    <dbReference type="NCBI Taxonomy" id="915471"/>
    <lineage>
        <taxon>Bacteria</taxon>
        <taxon>Pseudomonadati</taxon>
        <taxon>Pseudomonadota</taxon>
        <taxon>Gammaproteobacteria</taxon>
        <taxon>Pseudomonadales</taxon>
        <taxon>Pseudomonadaceae</taxon>
        <taxon>Pseudomonas</taxon>
    </lineage>
</organism>
<dbReference type="InterPro" id="IPR035938">
    <property type="entry name" value="Hemerythrin-like_sf"/>
</dbReference>
<protein>
    <submittedName>
        <fullName evidence="4">Hemerythrin</fullName>
    </submittedName>
</protein>
<keyword evidence="2" id="KW-0479">Metal-binding</keyword>
<name>A0A1H6S316_9PSED</name>
<dbReference type="Gene3D" id="1.20.120.50">
    <property type="entry name" value="Hemerythrin-like"/>
    <property type="match status" value="1"/>
</dbReference>
<accession>A0A1H6S316</accession>
<dbReference type="RefSeq" id="WP_090305335.1">
    <property type="nucleotide sequence ID" value="NZ_FNZE01000001.1"/>
</dbReference>
<keyword evidence="3" id="KW-0408">Iron</keyword>
<dbReference type="AlphaFoldDB" id="A0A1H6S316"/>
<gene>
    <name evidence="4" type="ORF">SAMN05216201_101136</name>
</gene>
<reference evidence="5" key="1">
    <citation type="submission" date="2016-10" db="EMBL/GenBank/DDBJ databases">
        <authorList>
            <person name="Varghese N."/>
            <person name="Submissions S."/>
        </authorList>
    </citation>
    <scope>NUCLEOTIDE SEQUENCE [LARGE SCALE GENOMIC DNA]</scope>
    <source>
        <strain evidence="5">LMG 25967</strain>
    </source>
</reference>
<dbReference type="GO" id="GO:0046872">
    <property type="term" value="F:metal ion binding"/>
    <property type="evidence" value="ECO:0007669"/>
    <property type="project" value="UniProtKB-KW"/>
</dbReference>